<evidence type="ECO:0000313" key="1">
    <source>
        <dbReference type="EMBL" id="MPM67240.1"/>
    </source>
</evidence>
<accession>A0A645BP30</accession>
<gene>
    <name evidence="1" type="ORF">SDC9_114161</name>
</gene>
<sequence length="145" mass="15577">MFSDGFSNFTDGVYSMSDGISSLSMVISDFNSGVTALSDGTKTIADGAKELSDGSNTLYENTNGMSAAVKEKIDGALNEIISGYSGNGETVSFISEKNTFTDNVQFVIITDSVSSTENTPIPDPEPQAMNFWQKFLSLFGLYKQE</sequence>
<comment type="caution">
    <text evidence="1">The sequence shown here is derived from an EMBL/GenBank/DDBJ whole genome shotgun (WGS) entry which is preliminary data.</text>
</comment>
<dbReference type="AlphaFoldDB" id="A0A645BP30"/>
<name>A0A645BP30_9ZZZZ</name>
<dbReference type="EMBL" id="VSSQ01021571">
    <property type="protein sequence ID" value="MPM67240.1"/>
    <property type="molecule type" value="Genomic_DNA"/>
</dbReference>
<organism evidence="1">
    <name type="scientific">bioreactor metagenome</name>
    <dbReference type="NCBI Taxonomy" id="1076179"/>
    <lineage>
        <taxon>unclassified sequences</taxon>
        <taxon>metagenomes</taxon>
        <taxon>ecological metagenomes</taxon>
    </lineage>
</organism>
<reference evidence="1" key="1">
    <citation type="submission" date="2019-08" db="EMBL/GenBank/DDBJ databases">
        <authorList>
            <person name="Kucharzyk K."/>
            <person name="Murdoch R.W."/>
            <person name="Higgins S."/>
            <person name="Loffler F."/>
        </authorList>
    </citation>
    <scope>NUCLEOTIDE SEQUENCE</scope>
</reference>
<protein>
    <submittedName>
        <fullName evidence="1">Uncharacterized protein</fullName>
    </submittedName>
</protein>
<proteinExistence type="predicted"/>
<dbReference type="NCBIfam" id="TIGR03057">
    <property type="entry name" value="xxxLxxG_by_4"/>
    <property type="match status" value="2"/>
</dbReference>
<dbReference type="InterPro" id="IPR023908">
    <property type="entry name" value="xxxLxxG_rpt"/>
</dbReference>